<dbReference type="PROSITE" id="PS50166">
    <property type="entry name" value="IMPORTIN_B_NT"/>
    <property type="match status" value="1"/>
</dbReference>
<dbReference type="OrthoDB" id="760868at2759"/>
<evidence type="ECO:0000313" key="9">
    <source>
        <dbReference type="EMBL" id="KDQ15134.1"/>
    </source>
</evidence>
<dbReference type="GO" id="GO:0031267">
    <property type="term" value="F:small GTPase binding"/>
    <property type="evidence" value="ECO:0007669"/>
    <property type="project" value="InterPro"/>
</dbReference>
<dbReference type="Proteomes" id="UP000027195">
    <property type="component" value="Unassembled WGS sequence"/>
</dbReference>
<dbReference type="Pfam" id="PF03810">
    <property type="entry name" value="IBN_N"/>
    <property type="match status" value="1"/>
</dbReference>
<name>A0A067MHV7_BOTB1</name>
<keyword evidence="10" id="KW-1185">Reference proteome</keyword>
<dbReference type="STRING" id="930990.A0A067MHV7"/>
<evidence type="ECO:0000313" key="10">
    <source>
        <dbReference type="Proteomes" id="UP000027195"/>
    </source>
</evidence>
<evidence type="ECO:0000256" key="5">
    <source>
        <dbReference type="ARBA" id="ARBA00022927"/>
    </source>
</evidence>
<dbReference type="SUPFAM" id="SSF48371">
    <property type="entry name" value="ARM repeat"/>
    <property type="match status" value="1"/>
</dbReference>
<evidence type="ECO:0000256" key="4">
    <source>
        <dbReference type="ARBA" id="ARBA00022490"/>
    </source>
</evidence>
<keyword evidence="3" id="KW-0813">Transport</keyword>
<dbReference type="PANTHER" id="PTHR10997">
    <property type="entry name" value="IMPORTIN-7, 8, 11"/>
    <property type="match status" value="1"/>
</dbReference>
<gene>
    <name evidence="9" type="ORF">BOTBODRAFT_32118</name>
</gene>
<evidence type="ECO:0000256" key="7">
    <source>
        <dbReference type="SAM" id="MobiDB-lite"/>
    </source>
</evidence>
<evidence type="ECO:0000256" key="6">
    <source>
        <dbReference type="ARBA" id="ARBA00023242"/>
    </source>
</evidence>
<accession>A0A067MHV7</accession>
<dbReference type="GO" id="GO:0005635">
    <property type="term" value="C:nuclear envelope"/>
    <property type="evidence" value="ECO:0007669"/>
    <property type="project" value="TreeGrafter"/>
</dbReference>
<evidence type="ECO:0000256" key="3">
    <source>
        <dbReference type="ARBA" id="ARBA00022448"/>
    </source>
</evidence>
<organism evidence="9 10">
    <name type="scientific">Botryobasidium botryosum (strain FD-172 SS1)</name>
    <dbReference type="NCBI Taxonomy" id="930990"/>
    <lineage>
        <taxon>Eukaryota</taxon>
        <taxon>Fungi</taxon>
        <taxon>Dikarya</taxon>
        <taxon>Basidiomycota</taxon>
        <taxon>Agaricomycotina</taxon>
        <taxon>Agaricomycetes</taxon>
        <taxon>Cantharellales</taxon>
        <taxon>Botryobasidiaceae</taxon>
        <taxon>Botryobasidium</taxon>
    </lineage>
</organism>
<keyword evidence="5" id="KW-0653">Protein transport</keyword>
<dbReference type="EMBL" id="KL198034">
    <property type="protein sequence ID" value="KDQ15134.1"/>
    <property type="molecule type" value="Genomic_DNA"/>
</dbReference>
<evidence type="ECO:0000259" key="8">
    <source>
        <dbReference type="PROSITE" id="PS50166"/>
    </source>
</evidence>
<dbReference type="Gene3D" id="1.25.10.10">
    <property type="entry name" value="Leucine-rich Repeat Variant"/>
    <property type="match status" value="1"/>
</dbReference>
<evidence type="ECO:0000256" key="1">
    <source>
        <dbReference type="ARBA" id="ARBA00004123"/>
    </source>
</evidence>
<sequence>MDAQYLAQLFATTYNPNPNVRKAAELEIRKVSAQEGMLTALLQIIGTEAVDITIRQACAVYLKNRVQRAYFIDPARPRPDQTPIPTSDRAAIKESILSLIITAPSRPIRVQLASCLKTLVSNDFPEQWPGLLDNVTSLFSSEDMRSVYGGLVAHLEIIKACRYRLQDELVPKFVPQTLPSLVALGSKFASNPSPESAECLHVILKTYYNSTSTTLSQHQQSPQSIVPWGQLFFQVVNMQLPAGVALSNDLDEREKDPWWKAKKWAYATLNRLFDRYGNPSQLPSTMKEYKPFAEHFVTAFAPEIFKTYLHQVELYISKQTWLSKRCLNLIFSFFASCVKPKSTWQMLKPHVDTLVSSFIFPQLCFDDERMELWNTDPVEYVRFTIDEFDTFTSPASAATSFLLALAQNRTKTTFMSILAFINNVLGGSSTPNQKYGALNMTVALGGSMMRHSAVKPNMENFLQSHVLPEFQSPHGFMRAIACDVVGTLERFDLEWAKPENLEAHLRAVTAALDDSELAVRVAAALALTHMVRHEPVRQVLSPGIGKIMQDLFKLSDETDLDMLTEAMETYIEVFQDELLPVAAELTARLCESYVRLMGEQVQQQGDVSNLDDIAETISQVEDDKTFALMGVTKTIQTIISALQSVENSREALLRVQEHVVTIVKLTLENKAIDLYDNTYELVDALTFNLRHISPSMWSIYELTYALFKGDAVDYFEDMLPSLDNFISFGKDTFIQRPEYVRMALDIYNTAMTSSQLGESDRVNGCKLAESILLNLRGHIDEALPSIMATAVTVWSQPPQTKALRLASLEVLVNSVLYNPVLALQILENQGAGALRTFFDKWFVILQSEAGLPRVHDKKLSIFALCALLEMDPSAVPATLHEGWAGIVGAILNVFKGLPKAVAAREALIDAFEPDTEDIDEAIENLPMGDNDEEDVFDEDTAYLEMLAQEGARLRAKHSKPAENEDSDNESFEDDSIDEELGFETPLDRVDPYVTFKRALTTFQMSNSASYQAATTSLGPELQTVLMEVMATAEAKEAGVVVVPSS</sequence>
<feature type="compositionally biased region" description="Acidic residues" evidence="7">
    <location>
        <begin position="963"/>
        <end position="976"/>
    </location>
</feature>
<dbReference type="AlphaFoldDB" id="A0A067MHV7"/>
<keyword evidence="4" id="KW-0963">Cytoplasm</keyword>
<dbReference type="HOGENOM" id="CLU_004196_0_0_1"/>
<dbReference type="InterPro" id="IPR016024">
    <property type="entry name" value="ARM-type_fold"/>
</dbReference>
<dbReference type="PANTHER" id="PTHR10997:SF18">
    <property type="entry name" value="D-IMPORTIN 7_RANBP7"/>
    <property type="match status" value="1"/>
</dbReference>
<dbReference type="InParanoid" id="A0A067MHV7"/>
<reference evidence="10" key="1">
    <citation type="journal article" date="2014" name="Proc. Natl. Acad. Sci. U.S.A.">
        <title>Extensive sampling of basidiomycete genomes demonstrates inadequacy of the white-rot/brown-rot paradigm for wood decay fungi.</title>
        <authorList>
            <person name="Riley R."/>
            <person name="Salamov A.A."/>
            <person name="Brown D.W."/>
            <person name="Nagy L.G."/>
            <person name="Floudas D."/>
            <person name="Held B.W."/>
            <person name="Levasseur A."/>
            <person name="Lombard V."/>
            <person name="Morin E."/>
            <person name="Otillar R."/>
            <person name="Lindquist E.A."/>
            <person name="Sun H."/>
            <person name="LaButti K.M."/>
            <person name="Schmutz J."/>
            <person name="Jabbour D."/>
            <person name="Luo H."/>
            <person name="Baker S.E."/>
            <person name="Pisabarro A.G."/>
            <person name="Walton J.D."/>
            <person name="Blanchette R.A."/>
            <person name="Henrissat B."/>
            <person name="Martin F."/>
            <person name="Cullen D."/>
            <person name="Hibbett D.S."/>
            <person name="Grigoriev I.V."/>
        </authorList>
    </citation>
    <scope>NUCLEOTIDE SEQUENCE [LARGE SCALE GENOMIC DNA]</scope>
    <source>
        <strain evidence="10">FD-172 SS1</strain>
    </source>
</reference>
<dbReference type="GO" id="GO:0006606">
    <property type="term" value="P:protein import into nucleus"/>
    <property type="evidence" value="ECO:0007669"/>
    <property type="project" value="TreeGrafter"/>
</dbReference>
<feature type="region of interest" description="Disordered" evidence="7">
    <location>
        <begin position="953"/>
        <end position="976"/>
    </location>
</feature>
<feature type="domain" description="Importin N-terminal" evidence="8">
    <location>
        <begin position="24"/>
        <end position="102"/>
    </location>
</feature>
<proteinExistence type="predicted"/>
<comment type="subcellular location">
    <subcellularLocation>
        <location evidence="2">Cytoplasm</location>
    </subcellularLocation>
    <subcellularLocation>
        <location evidence="1">Nucleus</location>
    </subcellularLocation>
</comment>
<dbReference type="FunCoup" id="A0A067MHV7">
    <property type="interactions" value="790"/>
</dbReference>
<evidence type="ECO:0000256" key="2">
    <source>
        <dbReference type="ARBA" id="ARBA00004496"/>
    </source>
</evidence>
<keyword evidence="6" id="KW-0539">Nucleus</keyword>
<dbReference type="SMART" id="SM00913">
    <property type="entry name" value="IBN_N"/>
    <property type="match status" value="1"/>
</dbReference>
<protein>
    <recommendedName>
        <fullName evidence="8">Importin N-terminal domain-containing protein</fullName>
    </recommendedName>
</protein>
<dbReference type="Pfam" id="PF08506">
    <property type="entry name" value="Cse1"/>
    <property type="match status" value="1"/>
</dbReference>
<dbReference type="InterPro" id="IPR011989">
    <property type="entry name" value="ARM-like"/>
</dbReference>
<dbReference type="InterPro" id="IPR001494">
    <property type="entry name" value="Importin-beta_N"/>
</dbReference>
<dbReference type="GO" id="GO:0005829">
    <property type="term" value="C:cytosol"/>
    <property type="evidence" value="ECO:0007669"/>
    <property type="project" value="TreeGrafter"/>
</dbReference>
<dbReference type="InterPro" id="IPR013713">
    <property type="entry name" value="XPO2_central"/>
</dbReference>